<keyword evidence="3" id="KW-1185">Reference proteome</keyword>
<dbReference type="EMBL" id="JABXBU010001863">
    <property type="protein sequence ID" value="KAF8782529.1"/>
    <property type="molecule type" value="Genomic_DNA"/>
</dbReference>
<gene>
    <name evidence="2" type="ORF">HNY73_012798</name>
</gene>
<dbReference type="GO" id="GO:1904491">
    <property type="term" value="P:protein localization to ciliary transition zone"/>
    <property type="evidence" value="ECO:0007669"/>
    <property type="project" value="TreeGrafter"/>
</dbReference>
<comment type="caution">
    <text evidence="2">The sequence shown here is derived from an EMBL/GenBank/DDBJ whole genome shotgun (WGS) entry which is preliminary data.</text>
</comment>
<dbReference type="InterPro" id="IPR028928">
    <property type="entry name" value="CC2D2AN-C2"/>
</dbReference>
<evidence type="ECO:0000259" key="1">
    <source>
        <dbReference type="Pfam" id="PF15625"/>
    </source>
</evidence>
<evidence type="ECO:0000313" key="2">
    <source>
        <dbReference type="EMBL" id="KAF8782529.1"/>
    </source>
</evidence>
<dbReference type="GO" id="GO:0035869">
    <property type="term" value="C:ciliary transition zone"/>
    <property type="evidence" value="ECO:0007669"/>
    <property type="project" value="TreeGrafter"/>
</dbReference>
<accession>A0A8T0F0L5</accession>
<sequence>MRRNPGEPVLRITVDNDVPITPVNQCPREEVQRRNAVSKKKLYFKIMFNEKKVAETCERNLSQDFKAVWGQIFKLQIVHLPQSMRIEVLESGFISSTHLAELYIPIPSSSQTALNFKTVYHHLKF</sequence>
<dbReference type="PANTHER" id="PTHR20837">
    <property type="entry name" value="CENTROSOMAL PROTEIN-RELATED"/>
    <property type="match status" value="1"/>
</dbReference>
<proteinExistence type="predicted"/>
<reference evidence="2" key="2">
    <citation type="submission" date="2020-06" db="EMBL/GenBank/DDBJ databases">
        <authorList>
            <person name="Sheffer M."/>
        </authorList>
    </citation>
    <scope>NUCLEOTIDE SEQUENCE</scope>
</reference>
<reference evidence="2" key="1">
    <citation type="journal article" date="2020" name="bioRxiv">
        <title>Chromosome-level reference genome of the European wasp spider Argiope bruennichi: a resource for studies on range expansion and evolutionary adaptation.</title>
        <authorList>
            <person name="Sheffer M.M."/>
            <person name="Hoppe A."/>
            <person name="Krehenwinkel H."/>
            <person name="Uhl G."/>
            <person name="Kuss A.W."/>
            <person name="Jensen L."/>
            <person name="Jensen C."/>
            <person name="Gillespie R.G."/>
            <person name="Hoff K.J."/>
            <person name="Prost S."/>
        </authorList>
    </citation>
    <scope>NUCLEOTIDE SEQUENCE</scope>
</reference>
<evidence type="ECO:0000313" key="3">
    <source>
        <dbReference type="Proteomes" id="UP000807504"/>
    </source>
</evidence>
<dbReference type="AlphaFoldDB" id="A0A8T0F0L5"/>
<dbReference type="Pfam" id="PF15625">
    <property type="entry name" value="CC2D2AN-C2"/>
    <property type="match status" value="1"/>
</dbReference>
<dbReference type="PANTHER" id="PTHR20837:SF0">
    <property type="entry name" value="COILED-COIL AND C2 DOMAIN-CONTAINING PROTEIN 2A"/>
    <property type="match status" value="1"/>
</dbReference>
<protein>
    <submittedName>
        <fullName evidence="2">Coiled-coil and C2 domain-containing protein like</fullName>
    </submittedName>
</protein>
<feature type="domain" description="CC2D2A N-terminal C2" evidence="1">
    <location>
        <begin position="5"/>
        <end position="113"/>
    </location>
</feature>
<dbReference type="GO" id="GO:1905515">
    <property type="term" value="P:non-motile cilium assembly"/>
    <property type="evidence" value="ECO:0007669"/>
    <property type="project" value="TreeGrafter"/>
</dbReference>
<organism evidence="2 3">
    <name type="scientific">Argiope bruennichi</name>
    <name type="common">Wasp spider</name>
    <name type="synonym">Aranea bruennichi</name>
    <dbReference type="NCBI Taxonomy" id="94029"/>
    <lineage>
        <taxon>Eukaryota</taxon>
        <taxon>Metazoa</taxon>
        <taxon>Ecdysozoa</taxon>
        <taxon>Arthropoda</taxon>
        <taxon>Chelicerata</taxon>
        <taxon>Arachnida</taxon>
        <taxon>Araneae</taxon>
        <taxon>Araneomorphae</taxon>
        <taxon>Entelegynae</taxon>
        <taxon>Araneoidea</taxon>
        <taxon>Araneidae</taxon>
        <taxon>Argiope</taxon>
    </lineage>
</organism>
<dbReference type="InterPro" id="IPR052434">
    <property type="entry name" value="Tectonic-like_complex_comp"/>
</dbReference>
<dbReference type="Proteomes" id="UP000807504">
    <property type="component" value="Unassembled WGS sequence"/>
</dbReference>
<name>A0A8T0F0L5_ARGBR</name>